<protein>
    <submittedName>
        <fullName evidence="2">Uncharacterized protein</fullName>
    </submittedName>
</protein>
<accession>A0ABS1F8Y4</accession>
<gene>
    <name evidence="2" type="ORF">JHL17_20995</name>
</gene>
<feature type="transmembrane region" description="Helical" evidence="1">
    <location>
        <begin position="201"/>
        <end position="220"/>
    </location>
</feature>
<dbReference type="Proteomes" id="UP000652760">
    <property type="component" value="Unassembled WGS sequence"/>
</dbReference>
<reference evidence="3" key="1">
    <citation type="submission" date="2021-01" db="EMBL/GenBank/DDBJ databases">
        <title>Genome public.</title>
        <authorList>
            <person name="Liu C."/>
            <person name="Sun Q."/>
        </authorList>
    </citation>
    <scope>NUCLEOTIDE SEQUENCE [LARGE SCALE GENOMIC DNA]</scope>
    <source>
        <strain evidence="3">YIM B02556</strain>
    </source>
</reference>
<organism evidence="2 3">
    <name type="scientific">Azospirillum endophyticum</name>
    <dbReference type="NCBI Taxonomy" id="2800326"/>
    <lineage>
        <taxon>Bacteria</taxon>
        <taxon>Pseudomonadati</taxon>
        <taxon>Pseudomonadota</taxon>
        <taxon>Alphaproteobacteria</taxon>
        <taxon>Rhodospirillales</taxon>
        <taxon>Azospirillaceae</taxon>
        <taxon>Azospirillum</taxon>
    </lineage>
</organism>
<sequence length="238" mass="25455">MRSAKGAIRLGFDRRGAAMNTLSRQDGCLRFSYVAEGGLRVEGTHDPAEQVLILKVTAPQGRVIHMDALPCDDPRVILAALREWGEPPEEVRDALPALGGNAILLETRLGDSVRASVRRHGMKVEVVFIDADGRRVAELRAGSLEALDAKTGGLLRLSQRTRAVLSVWLSAEPLWLAALLLGGPFLGALLIGLGAQVPPEQVLVTAYAGAAGLVAAYELLRAGYAEWVVAPPDGFPRR</sequence>
<keyword evidence="1" id="KW-0472">Membrane</keyword>
<comment type="caution">
    <text evidence="2">The sequence shown here is derived from an EMBL/GenBank/DDBJ whole genome shotgun (WGS) entry which is preliminary data.</text>
</comment>
<evidence type="ECO:0000256" key="1">
    <source>
        <dbReference type="SAM" id="Phobius"/>
    </source>
</evidence>
<feature type="transmembrane region" description="Helical" evidence="1">
    <location>
        <begin position="174"/>
        <end position="195"/>
    </location>
</feature>
<dbReference type="EMBL" id="JAENHM010000059">
    <property type="protein sequence ID" value="MBK1839889.1"/>
    <property type="molecule type" value="Genomic_DNA"/>
</dbReference>
<evidence type="ECO:0000313" key="3">
    <source>
        <dbReference type="Proteomes" id="UP000652760"/>
    </source>
</evidence>
<name>A0ABS1F8Y4_9PROT</name>
<evidence type="ECO:0000313" key="2">
    <source>
        <dbReference type="EMBL" id="MBK1839889.1"/>
    </source>
</evidence>
<keyword evidence="1" id="KW-1133">Transmembrane helix</keyword>
<keyword evidence="1" id="KW-0812">Transmembrane</keyword>
<dbReference type="RefSeq" id="WP_200196091.1">
    <property type="nucleotide sequence ID" value="NZ_JAENHM010000059.1"/>
</dbReference>
<proteinExistence type="predicted"/>
<keyword evidence="3" id="KW-1185">Reference proteome</keyword>